<dbReference type="Pfam" id="PF22528">
    <property type="entry name" value="PRMT_C"/>
    <property type="match status" value="1"/>
</dbReference>
<dbReference type="PROSITE" id="PS50002">
    <property type="entry name" value="SH3"/>
    <property type="match status" value="1"/>
</dbReference>
<evidence type="ECO:0000256" key="12">
    <source>
        <dbReference type="ARBA" id="ARBA00082811"/>
    </source>
</evidence>
<name>A0A6B0R304_9CETA</name>
<keyword evidence="18" id="KW-1185">Reference proteome</keyword>
<dbReference type="EC" id="2.1.1.319" evidence="3"/>
<protein>
    <recommendedName>
        <fullName evidence="4">Protein arginine N-methyltransferase 2</fullName>
        <ecNumber evidence="3">2.1.1.319</ecNumber>
    </recommendedName>
    <alternativeName>
        <fullName evidence="12">Histone-arginine N-methyltransferase PRMT2</fullName>
    </alternativeName>
</protein>
<organism evidence="17 18">
    <name type="scientific">Bos mutus</name>
    <name type="common">wild yak</name>
    <dbReference type="NCBI Taxonomy" id="72004"/>
    <lineage>
        <taxon>Eukaryota</taxon>
        <taxon>Metazoa</taxon>
        <taxon>Chordata</taxon>
        <taxon>Craniata</taxon>
        <taxon>Vertebrata</taxon>
        <taxon>Euteleostomi</taxon>
        <taxon>Mammalia</taxon>
        <taxon>Eutheria</taxon>
        <taxon>Laurasiatheria</taxon>
        <taxon>Artiodactyla</taxon>
        <taxon>Ruminantia</taxon>
        <taxon>Pecora</taxon>
        <taxon>Bovidae</taxon>
        <taxon>Bovinae</taxon>
        <taxon>Bos</taxon>
    </lineage>
</organism>
<evidence type="ECO:0000256" key="5">
    <source>
        <dbReference type="ARBA" id="ARBA00022443"/>
    </source>
</evidence>
<evidence type="ECO:0000256" key="9">
    <source>
        <dbReference type="ARBA" id="ARBA00022691"/>
    </source>
</evidence>
<dbReference type="EMBL" id="VBQZ03000012">
    <property type="protein sequence ID" value="MXQ82214.1"/>
    <property type="molecule type" value="Genomic_DNA"/>
</dbReference>
<dbReference type="InterPro" id="IPR007848">
    <property type="entry name" value="Small_mtfrase_dom"/>
</dbReference>
<dbReference type="InterPro" id="IPR001452">
    <property type="entry name" value="SH3_domain"/>
</dbReference>
<dbReference type="GO" id="GO:0032259">
    <property type="term" value="P:methylation"/>
    <property type="evidence" value="ECO:0007669"/>
    <property type="project" value="UniProtKB-KW"/>
</dbReference>
<evidence type="ECO:0000256" key="3">
    <source>
        <dbReference type="ARBA" id="ARBA00011925"/>
    </source>
</evidence>
<dbReference type="PANTHER" id="PTHR11006">
    <property type="entry name" value="PROTEIN ARGININE N-METHYLTRANSFERASE"/>
    <property type="match status" value="1"/>
</dbReference>
<evidence type="ECO:0000313" key="18">
    <source>
        <dbReference type="Proteomes" id="UP000322234"/>
    </source>
</evidence>
<reference evidence="17" key="1">
    <citation type="submission" date="2019-10" db="EMBL/GenBank/DDBJ databases">
        <title>The sequence and de novo assembly of the wild yak genome.</title>
        <authorList>
            <person name="Liu Y."/>
        </authorList>
    </citation>
    <scope>NUCLEOTIDE SEQUENCE [LARGE SCALE GENOMIC DNA]</scope>
    <source>
        <strain evidence="17">WY2019</strain>
    </source>
</reference>
<feature type="region of interest" description="Disordered" evidence="15">
    <location>
        <begin position="527"/>
        <end position="556"/>
    </location>
</feature>
<evidence type="ECO:0000256" key="8">
    <source>
        <dbReference type="ARBA" id="ARBA00022679"/>
    </source>
</evidence>
<evidence type="ECO:0000256" key="11">
    <source>
        <dbReference type="ARBA" id="ARBA00049086"/>
    </source>
</evidence>
<dbReference type="Gene3D" id="2.30.30.40">
    <property type="entry name" value="SH3 Domains"/>
    <property type="match status" value="1"/>
</dbReference>
<evidence type="ECO:0000256" key="10">
    <source>
        <dbReference type="ARBA" id="ARBA00023242"/>
    </source>
</evidence>
<dbReference type="Gene3D" id="2.70.160.11">
    <property type="entry name" value="Hnrnp arginine n-methyltransferase1"/>
    <property type="match status" value="1"/>
</dbReference>
<dbReference type="InterPro" id="IPR055135">
    <property type="entry name" value="PRMT_dom"/>
</dbReference>
<dbReference type="InterPro" id="IPR036028">
    <property type="entry name" value="SH3-like_dom_sf"/>
</dbReference>
<dbReference type="Proteomes" id="UP000322234">
    <property type="component" value="Unassembled WGS sequence"/>
</dbReference>
<evidence type="ECO:0000259" key="16">
    <source>
        <dbReference type="PROSITE" id="PS50002"/>
    </source>
</evidence>
<dbReference type="FunFam" id="3.40.50.150:FF:000016">
    <property type="entry name" value="Protein arginine N-methyltransferase 6"/>
    <property type="match status" value="1"/>
</dbReference>
<dbReference type="SMART" id="SM00326">
    <property type="entry name" value="SH3"/>
    <property type="match status" value="1"/>
</dbReference>
<comment type="caution">
    <text evidence="17">The sequence shown here is derived from an EMBL/GenBank/DDBJ whole genome shotgun (WGS) entry which is preliminary data.</text>
</comment>
<sequence length="1345" mass="147315">MPVFQRDVGEGQKASVVTNASVRRGEFIAPEKAAPTSSFGAGVEPGSSPVSVGRTLATDLTSLSLISNQSLQSQSPSQKGRHSVSRAGSRHGVGLALGPWRQQGPAQDKRAFVLRRCWGWCAAARPTRSCFLSPFYACALSHVGPAQHAAFKCMKPSEPQRNPLNRWLKLVSSEGSYTLFSKQLCGPEPSPTTMIQEVCKPPASVWFHTRAAGSRLLFWQHPQCSTKLCPSSQCHVIFYCTFTTHIFIHLKIQNTPVSQKTPSQHPLHTPATPCPGKNDTGFTLHSVVAKVTELLQEKHRKTFSVLLRRKSAISVTPSRFLTPDQDVAHPPPSDSPPHGTRARTRAGIRAQSPSSRDNRRRDLKTNLRREIHLGLSLLQDARQRTAPAQFRALAHSPDKGVGVDGGACSRSRFQGGAFHGGVGGTVCSESACAGRGRWLVLGGCWLPLLSGGVDADLSGETQLRALSPNRAPPLSRAPPYYSAPPTLSPSINTATPHLPAPPHPGLNAVSSENAINEGENETLKQQLCTDPKGTMATPGDCPRNELQEEEDPTTQAEEEHLQGAVHPEEFVAIADYSATDETQLSFLRGEKILILRQTTADWWWGERAGCCGYIPANHLGKQLEDWDPEDSWQDEEYFGSYGTLKLHLEMLADQPRTTKYHSVILQNKESLKDKVILDVGCGTGIISLFCAHYAQPRAVFAVEASEMAQHTGQLVVQNGFADIITVFQQKVEDVVLPEKVDVLVSEWMGTCLLFEFMIESILYARDAWLKEDGVIWPTTAALHLVPCSADKDYRSKVLFWDNAYEFDLSPLKSLAIKEFFSKPKYNHILKPDDCLSEPCTILQLDMRTVQVADLEMMKGELHFDIQKAGMLHGFTAWFSVQFQNLEEDEPQLVLSTGPLHPTTHWKQVLFMMDEPVPVLVGDMVTGAVVLQRNPVWRRHMSVTLSWSITSAQDPTLQKEADPPVHRKQRCRKLSSPCETRLVSENRDQETQGAERAEGWAKRGLAHSVCLAMAAVDVWWSRVLAEAAVSMAGGALLGRKSFPSGDDRAALWGMSTASWGTYVTLRSHSWTDACPGKAMDLLQLVAHSLSQASPELTGYECPPCALKVAVMHRVCVCPSRPWLIAQLTDVGSQIVARAGVLSSAASDPGLPGTSLASVLGECESSGHRALPPPAPGRTKQMVQTGWQPRGTFRPESGRCRALPVLCVGAALNGSFRAGMQLAVRAVVEAVGVSLEDSCLWERLVTFLRTTRVFVPDDTALNIFLDLPLIQPVHVPGTGSDQPSRAQLRQPRWGQTRPLQLWMEHRGLTGSLSPDTILAQGTDTLRTVISSFNSVPLAFAVLKVFSL</sequence>
<comment type="subcellular location">
    <subcellularLocation>
        <location evidence="2">Cytoplasm</location>
    </subcellularLocation>
    <subcellularLocation>
        <location evidence="1">Nucleus</location>
    </subcellularLocation>
</comment>
<feature type="compositionally biased region" description="Low complexity" evidence="15">
    <location>
        <begin position="68"/>
        <end position="78"/>
    </location>
</feature>
<dbReference type="SUPFAM" id="SSF53335">
    <property type="entry name" value="S-adenosyl-L-methionine-dependent methyltransferases"/>
    <property type="match status" value="1"/>
</dbReference>
<keyword evidence="9 14" id="KW-0949">S-adenosyl-L-methionine</keyword>
<dbReference type="InterPro" id="IPR029063">
    <property type="entry name" value="SAM-dependent_MTases_sf"/>
</dbReference>
<keyword evidence="6" id="KW-0963">Cytoplasm</keyword>
<evidence type="ECO:0000256" key="4">
    <source>
        <dbReference type="ARBA" id="ARBA00018778"/>
    </source>
</evidence>
<dbReference type="FunFam" id="2.70.160.11:FF:000007">
    <property type="entry name" value="Protein arginine N-methyltransferase 2"/>
    <property type="match status" value="1"/>
</dbReference>
<evidence type="ECO:0000256" key="7">
    <source>
        <dbReference type="ARBA" id="ARBA00022603"/>
    </source>
</evidence>
<keyword evidence="7 14" id="KW-0489">Methyltransferase</keyword>
<dbReference type="GO" id="GO:0005737">
    <property type="term" value="C:cytoplasm"/>
    <property type="evidence" value="ECO:0007669"/>
    <property type="project" value="UniProtKB-SubCell"/>
</dbReference>
<gene>
    <name evidence="17" type="ORF">E5288_WYG011025</name>
</gene>
<dbReference type="Gene3D" id="3.40.50.150">
    <property type="entry name" value="Vaccinia Virus protein VP39"/>
    <property type="match status" value="1"/>
</dbReference>
<evidence type="ECO:0000256" key="15">
    <source>
        <dbReference type="SAM" id="MobiDB-lite"/>
    </source>
</evidence>
<feature type="region of interest" description="Disordered" evidence="15">
    <location>
        <begin position="68"/>
        <end position="102"/>
    </location>
</feature>
<evidence type="ECO:0000256" key="13">
    <source>
        <dbReference type="PROSITE-ProRule" id="PRU00192"/>
    </source>
</evidence>
<keyword evidence="8 14" id="KW-0808">Transferase</keyword>
<dbReference type="Pfam" id="PF00018">
    <property type="entry name" value="SH3_1"/>
    <property type="match status" value="1"/>
</dbReference>
<dbReference type="PANTHER" id="PTHR11006:SF92">
    <property type="entry name" value="PROTEIN ARGININE N-METHYLTRANSFERASE 2"/>
    <property type="match status" value="1"/>
</dbReference>
<proteinExistence type="predicted"/>
<keyword evidence="10" id="KW-0539">Nucleus</keyword>
<dbReference type="SUPFAM" id="SSF50044">
    <property type="entry name" value="SH3-domain"/>
    <property type="match status" value="1"/>
</dbReference>
<dbReference type="GO" id="GO:0042054">
    <property type="term" value="F:histone methyltransferase activity"/>
    <property type="evidence" value="ECO:0007669"/>
    <property type="project" value="UniProtKB-ARBA"/>
</dbReference>
<comment type="catalytic activity">
    <reaction evidence="11">
        <text>L-arginyl-[protein] + 2 S-adenosyl-L-methionine = N(omega),N(omega)-dimethyl-L-arginyl-[protein] + 2 S-adenosyl-L-homocysteine + 2 H(+)</text>
        <dbReference type="Rhea" id="RHEA:48096"/>
        <dbReference type="Rhea" id="RHEA-COMP:10532"/>
        <dbReference type="Rhea" id="RHEA-COMP:11991"/>
        <dbReference type="ChEBI" id="CHEBI:15378"/>
        <dbReference type="ChEBI" id="CHEBI:29965"/>
        <dbReference type="ChEBI" id="CHEBI:57856"/>
        <dbReference type="ChEBI" id="CHEBI:59789"/>
        <dbReference type="ChEBI" id="CHEBI:61897"/>
        <dbReference type="EC" id="2.1.1.319"/>
    </reaction>
</comment>
<dbReference type="CDD" id="cd11806">
    <property type="entry name" value="SH3_PRMT2"/>
    <property type="match status" value="1"/>
</dbReference>
<dbReference type="CDD" id="cd02440">
    <property type="entry name" value="AdoMet_MTases"/>
    <property type="match status" value="1"/>
</dbReference>
<evidence type="ECO:0000256" key="6">
    <source>
        <dbReference type="ARBA" id="ARBA00022490"/>
    </source>
</evidence>
<dbReference type="GO" id="GO:0035242">
    <property type="term" value="F:protein-arginine omega-N asymmetric methyltransferase activity"/>
    <property type="evidence" value="ECO:0007669"/>
    <property type="project" value="UniProtKB-EC"/>
</dbReference>
<feature type="region of interest" description="Disordered" evidence="15">
    <location>
        <begin position="318"/>
        <end position="362"/>
    </location>
</feature>
<evidence type="ECO:0000256" key="1">
    <source>
        <dbReference type="ARBA" id="ARBA00004123"/>
    </source>
</evidence>
<feature type="region of interest" description="Disordered" evidence="15">
    <location>
        <begin position="466"/>
        <end position="510"/>
    </location>
</feature>
<accession>A0A6B0R304</accession>
<feature type="domain" description="SH3" evidence="16">
    <location>
        <begin position="565"/>
        <end position="624"/>
    </location>
</feature>
<evidence type="ECO:0000256" key="14">
    <source>
        <dbReference type="PROSITE-ProRule" id="PRU01015"/>
    </source>
</evidence>
<dbReference type="GO" id="GO:0005634">
    <property type="term" value="C:nucleus"/>
    <property type="evidence" value="ECO:0007669"/>
    <property type="project" value="UniProtKB-SubCell"/>
</dbReference>
<evidence type="ECO:0000256" key="2">
    <source>
        <dbReference type="ARBA" id="ARBA00004496"/>
    </source>
</evidence>
<dbReference type="InterPro" id="IPR025799">
    <property type="entry name" value="Arg_MeTrfase"/>
</dbReference>
<keyword evidence="5 13" id="KW-0728">SH3 domain</keyword>
<dbReference type="Pfam" id="PF05175">
    <property type="entry name" value="MTS"/>
    <property type="match status" value="1"/>
</dbReference>
<evidence type="ECO:0000313" key="17">
    <source>
        <dbReference type="EMBL" id="MXQ82214.1"/>
    </source>
</evidence>
<dbReference type="PROSITE" id="PS51678">
    <property type="entry name" value="SAM_MT_PRMT"/>
    <property type="match status" value="1"/>
</dbReference>